<dbReference type="EMBL" id="JROO01000051">
    <property type="protein sequence ID" value="KIH96708.1"/>
    <property type="molecule type" value="Genomic_DNA"/>
</dbReference>
<sequence length="183" mass="20458">MTGPRPTTRSALETAKEFIRAVEAKDIGAVEDTLRDDAEQLFMHSNAVTTDQGVADIIAGRRRGLCVADVSGREEVLGYTRGIFDKFAPLVWRNHRWTVSPDGREVFFLGTGDMVVARTGAPYRNTYLTRFDVTDGKIVRMAEYGNVMLYARLGVRPNRAEFRSLLRAVGRMLSPTRSSRSGR</sequence>
<evidence type="ECO:0000259" key="1">
    <source>
        <dbReference type="Pfam" id="PF12680"/>
    </source>
</evidence>
<reference evidence="3" key="1">
    <citation type="journal article" date="2015" name="Chem. Biol.">
        <title>Structure, bioactivity, and resistance mechanism of streptomonomicin, an unusual lasso Peptide from an understudied halophilic actinomycete.</title>
        <authorList>
            <person name="Metelev M."/>
            <person name="Tietz J.I."/>
            <person name="Melby J.O."/>
            <person name="Blair P.M."/>
            <person name="Zhu L."/>
            <person name="Livnat I."/>
            <person name="Severinov K."/>
            <person name="Mitchell D.A."/>
        </authorList>
    </citation>
    <scope>NUCLEOTIDE SEQUENCE [LARGE SCALE GENOMIC DNA]</scope>
    <source>
        <strain evidence="3">YIM 90003</strain>
    </source>
</reference>
<dbReference type="Pfam" id="PF12680">
    <property type="entry name" value="SnoaL_2"/>
    <property type="match status" value="1"/>
</dbReference>
<dbReference type="RefSeq" id="WP_040276546.1">
    <property type="nucleotide sequence ID" value="NZ_JROO01000051.1"/>
</dbReference>
<protein>
    <recommendedName>
        <fullName evidence="1">SnoaL-like domain-containing protein</fullName>
    </recommendedName>
</protein>
<dbReference type="Proteomes" id="UP000031675">
    <property type="component" value="Unassembled WGS sequence"/>
</dbReference>
<comment type="caution">
    <text evidence="2">The sequence shown here is derived from an EMBL/GenBank/DDBJ whole genome shotgun (WGS) entry which is preliminary data.</text>
</comment>
<keyword evidence="3" id="KW-1185">Reference proteome</keyword>
<gene>
    <name evidence="2" type="ORF">LP52_23325</name>
</gene>
<dbReference type="STRING" id="183763.LP52_23325"/>
<dbReference type="SUPFAM" id="SSF54427">
    <property type="entry name" value="NTF2-like"/>
    <property type="match status" value="1"/>
</dbReference>
<dbReference type="InterPro" id="IPR032710">
    <property type="entry name" value="NTF2-like_dom_sf"/>
</dbReference>
<proteinExistence type="predicted"/>
<feature type="domain" description="SnoaL-like" evidence="1">
    <location>
        <begin position="16"/>
        <end position="141"/>
    </location>
</feature>
<organism evidence="2 3">
    <name type="scientific">Streptomonospora alba</name>
    <dbReference type="NCBI Taxonomy" id="183763"/>
    <lineage>
        <taxon>Bacteria</taxon>
        <taxon>Bacillati</taxon>
        <taxon>Actinomycetota</taxon>
        <taxon>Actinomycetes</taxon>
        <taxon>Streptosporangiales</taxon>
        <taxon>Nocardiopsidaceae</taxon>
        <taxon>Streptomonospora</taxon>
    </lineage>
</organism>
<dbReference type="InterPro" id="IPR037401">
    <property type="entry name" value="SnoaL-like"/>
</dbReference>
<dbReference type="OrthoDB" id="3436119at2"/>
<name>A0A0C2G091_9ACTN</name>
<evidence type="ECO:0000313" key="3">
    <source>
        <dbReference type="Proteomes" id="UP000031675"/>
    </source>
</evidence>
<accession>A0A0C2G091</accession>
<dbReference type="AlphaFoldDB" id="A0A0C2G091"/>
<evidence type="ECO:0000313" key="2">
    <source>
        <dbReference type="EMBL" id="KIH96708.1"/>
    </source>
</evidence>
<dbReference type="Gene3D" id="3.10.450.50">
    <property type="match status" value="1"/>
</dbReference>